<evidence type="ECO:0000256" key="10">
    <source>
        <dbReference type="RuleBase" id="RU000688"/>
    </source>
</evidence>
<dbReference type="InterPro" id="IPR017452">
    <property type="entry name" value="GPCR_Rhodpsn_7TM"/>
</dbReference>
<dbReference type="PROSITE" id="PS50262">
    <property type="entry name" value="G_PROTEIN_RECEP_F1_2"/>
    <property type="match status" value="1"/>
</dbReference>
<accession>A0A1B8Y4T3</accession>
<keyword evidence="6 10" id="KW-0297">G-protein coupled receptor</keyword>
<dbReference type="FunFam" id="1.20.1070.10:FF:000002">
    <property type="entry name" value="Olfactory receptor"/>
    <property type="match status" value="1"/>
</dbReference>
<reference evidence="13" key="1">
    <citation type="submission" date="2009-11" db="EMBL/GenBank/DDBJ databases">
        <authorList>
            <consortium name="US DOE Joint Genome Institute (JGI-PGF)"/>
            <person name="Ottilar R."/>
            <person name="Schmutz J."/>
            <person name="Salamov A."/>
            <person name="Cheng J.F."/>
            <person name="Lucas S."/>
            <person name="Pitluck S."/>
            <person name="Gundlach H."/>
            <person name="Guo Y."/>
            <person name="Haberer G."/>
            <person name="Nasrallah J."/>
            <person name="Mayer K.F.X."/>
            <person name="van de Peer Y."/>
            <person name="Weigel D."/>
            <person name="Grigoriev I.V."/>
        </authorList>
    </citation>
    <scope>NUCLEOTIDE SEQUENCE</scope>
    <source>
        <strain evidence="13">Nigerian</strain>
    </source>
</reference>
<keyword evidence="5 11" id="KW-1133">Transmembrane helix</keyword>
<sequence>MGRDTVTVGAACPGVTYSHPDTQRGNEAPPTVGYSGLGNCIIIYIIKVEEDLCEPMYKFLCMLSVVDLLLANTTMPRMLGIFWFDSTEIFFDSCLLQMFFIHFLSALESGILMAMAVDRYVAICHPLRYSSVLTESTLIKISLTILLRGALFMIPIPLLIKRLPFCQKNVLTHSYCLHQEIMNMTSADNKVNVVYGLFIILFIMGMDSIFIALSYLLIIRAVVDLVEEASLKAFSTCAAHICAVLMYYIPLIGLSVVHRFGINEEFPNLHIFFGNVYLLVPPVINPIVYGIKTKEIRSRLRKIFCSKRHWIKTSGDL</sequence>
<name>A0A1B8Y4T3_XENTR</name>
<evidence type="ECO:0000256" key="11">
    <source>
        <dbReference type="RuleBase" id="RU363047"/>
    </source>
</evidence>
<feature type="transmembrane region" description="Helical" evidence="11">
    <location>
        <begin position="230"/>
        <end position="249"/>
    </location>
</feature>
<proteinExistence type="inferred from homology"/>
<dbReference type="InterPro" id="IPR050402">
    <property type="entry name" value="OR51/52/56-like"/>
</dbReference>
<evidence type="ECO:0000256" key="8">
    <source>
        <dbReference type="ARBA" id="ARBA00023170"/>
    </source>
</evidence>
<feature type="transmembrane region" description="Helical" evidence="11">
    <location>
        <begin position="269"/>
        <end position="291"/>
    </location>
</feature>
<gene>
    <name evidence="13" type="ORF">XENTR_v90026430mg</name>
</gene>
<evidence type="ECO:0000256" key="4">
    <source>
        <dbReference type="ARBA" id="ARBA00022725"/>
    </source>
</evidence>
<dbReference type="GO" id="GO:0005886">
    <property type="term" value="C:plasma membrane"/>
    <property type="evidence" value="ECO:0007669"/>
    <property type="project" value="UniProtKB-SubCell"/>
</dbReference>
<evidence type="ECO:0000256" key="7">
    <source>
        <dbReference type="ARBA" id="ARBA00023136"/>
    </source>
</evidence>
<dbReference type="EMBL" id="KV460452">
    <property type="protein sequence ID" value="OCA17903.1"/>
    <property type="molecule type" value="Genomic_DNA"/>
</dbReference>
<comment type="similarity">
    <text evidence="10">Belongs to the G-protein coupled receptor 1 family.</text>
</comment>
<reference evidence="13" key="2">
    <citation type="journal article" date="2010" name="Science">
        <title>The genome of the Western clawed frog Xenopus tropicalis.</title>
        <authorList>
            <person name="Hellsten U."/>
            <person name="Harland R.M."/>
            <person name="Gilchrist M.J."/>
            <person name="Hendrix D."/>
            <person name="Jurka J."/>
            <person name="Kapitonov V."/>
            <person name="Ovcharenko I."/>
            <person name="Putnam N.H."/>
            <person name="Shu S."/>
            <person name="Taher L."/>
            <person name="Blitz I.L."/>
            <person name="Blumberg B."/>
            <person name="Dichmann D.S."/>
            <person name="Dubchak I."/>
            <person name="Amaya E."/>
            <person name="Detter J.C."/>
            <person name="Fletcher R."/>
            <person name="Gerhard D.S."/>
            <person name="Goodstein D."/>
            <person name="Graves T."/>
            <person name="Grigoriev I.V."/>
            <person name="Grimwood J."/>
            <person name="Kawashima T."/>
            <person name="Lindquist E."/>
            <person name="Lucas S.M."/>
            <person name="Mead P.E."/>
            <person name="Mitros T."/>
            <person name="Ogino H."/>
            <person name="Ohta Y."/>
            <person name="Poliakov A.V."/>
            <person name="Pollet N."/>
            <person name="Robert J."/>
            <person name="Salamov A."/>
            <person name="Sater A.K."/>
            <person name="Schmutz J."/>
            <person name="Terry A."/>
            <person name="Vize P.D."/>
            <person name="Warren W.C."/>
            <person name="Wells D."/>
            <person name="Wills A."/>
            <person name="Wilson R.K."/>
            <person name="Zimmerman L.B."/>
            <person name="Zorn A.M."/>
            <person name="Grainger R."/>
            <person name="Grammer T."/>
            <person name="Khokha M.K."/>
            <person name="Richardson P.M."/>
            <person name="Rokhsar D.S."/>
        </authorList>
    </citation>
    <scope>NUCLEOTIDE SEQUENCE [LARGE SCALE GENOMIC DNA]</scope>
    <source>
        <strain evidence="13">Nigerian</strain>
    </source>
</reference>
<evidence type="ECO:0000313" key="13">
    <source>
        <dbReference type="EMBL" id="OCA17903.1"/>
    </source>
</evidence>
<keyword evidence="8 10" id="KW-0675">Receptor</keyword>
<keyword evidence="9 10" id="KW-0807">Transducer</keyword>
<dbReference type="InterPro" id="IPR000276">
    <property type="entry name" value="GPCR_Rhodpsn"/>
</dbReference>
<keyword evidence="3 10" id="KW-0812">Transmembrane</keyword>
<keyword evidence="11" id="KW-1003">Cell membrane</keyword>
<dbReference type="SUPFAM" id="SSF81321">
    <property type="entry name" value="Family A G protein-coupled receptor-like"/>
    <property type="match status" value="1"/>
</dbReference>
<dbReference type="AlphaFoldDB" id="A0A1B8Y4T3"/>
<evidence type="ECO:0000259" key="12">
    <source>
        <dbReference type="PROSITE" id="PS50262"/>
    </source>
</evidence>
<evidence type="ECO:0000256" key="1">
    <source>
        <dbReference type="ARBA" id="ARBA00004141"/>
    </source>
</evidence>
<feature type="transmembrane region" description="Helical" evidence="11">
    <location>
        <begin position="193"/>
        <end position="218"/>
    </location>
</feature>
<dbReference type="GO" id="GO:0004930">
    <property type="term" value="F:G protein-coupled receptor activity"/>
    <property type="evidence" value="ECO:0007669"/>
    <property type="project" value="UniProtKB-KW"/>
</dbReference>
<feature type="transmembrane region" description="Helical" evidence="11">
    <location>
        <begin position="56"/>
        <end position="75"/>
    </location>
</feature>
<dbReference type="CDD" id="cd15222">
    <property type="entry name" value="7tmA_OR51-like"/>
    <property type="match status" value="1"/>
</dbReference>
<feature type="transmembrane region" description="Helical" evidence="11">
    <location>
        <begin position="138"/>
        <end position="160"/>
    </location>
</feature>
<evidence type="ECO:0000256" key="6">
    <source>
        <dbReference type="ARBA" id="ARBA00023040"/>
    </source>
</evidence>
<evidence type="ECO:0000256" key="5">
    <source>
        <dbReference type="ARBA" id="ARBA00022989"/>
    </source>
</evidence>
<dbReference type="Pfam" id="PF13853">
    <property type="entry name" value="7tm_4"/>
    <property type="match status" value="1"/>
</dbReference>
<keyword evidence="7 11" id="KW-0472">Membrane</keyword>
<feature type="transmembrane region" description="Helical" evidence="11">
    <location>
        <begin position="95"/>
        <end position="117"/>
    </location>
</feature>
<dbReference type="PROSITE" id="PS00237">
    <property type="entry name" value="G_PROTEIN_RECEP_F1_1"/>
    <property type="match status" value="1"/>
</dbReference>
<dbReference type="Gene3D" id="1.20.1070.10">
    <property type="entry name" value="Rhodopsin 7-helix transmembrane proteins"/>
    <property type="match status" value="1"/>
</dbReference>
<dbReference type="PRINTS" id="PR00237">
    <property type="entry name" value="GPCRRHODOPSN"/>
</dbReference>
<dbReference type="PRINTS" id="PR00245">
    <property type="entry name" value="OLFACTORYR"/>
</dbReference>
<dbReference type="GO" id="GO:0071396">
    <property type="term" value="P:cellular response to lipid"/>
    <property type="evidence" value="ECO:0007669"/>
    <property type="project" value="UniProtKB-ARBA"/>
</dbReference>
<dbReference type="InterPro" id="IPR000725">
    <property type="entry name" value="Olfact_rcpt"/>
</dbReference>
<evidence type="ECO:0000256" key="3">
    <source>
        <dbReference type="ARBA" id="ARBA00022692"/>
    </source>
</evidence>
<dbReference type="PANTHER" id="PTHR26450">
    <property type="entry name" value="OLFACTORY RECEPTOR 56B1-RELATED"/>
    <property type="match status" value="1"/>
</dbReference>
<dbReference type="PANTHER" id="PTHR26450:SF92">
    <property type="entry name" value="OLFACTORY RECEPTOR 51E2"/>
    <property type="match status" value="1"/>
</dbReference>
<organism evidence="13">
    <name type="scientific">Xenopus tropicalis</name>
    <name type="common">Western clawed frog</name>
    <name type="synonym">Silurana tropicalis</name>
    <dbReference type="NCBI Taxonomy" id="8364"/>
    <lineage>
        <taxon>Eukaryota</taxon>
        <taxon>Metazoa</taxon>
        <taxon>Chordata</taxon>
        <taxon>Craniata</taxon>
        <taxon>Vertebrata</taxon>
        <taxon>Euteleostomi</taxon>
        <taxon>Amphibia</taxon>
        <taxon>Batrachia</taxon>
        <taxon>Anura</taxon>
        <taxon>Pipoidea</taxon>
        <taxon>Pipidae</taxon>
        <taxon>Xenopodinae</taxon>
        <taxon>Xenopus</taxon>
        <taxon>Silurana</taxon>
    </lineage>
</organism>
<protein>
    <recommendedName>
        <fullName evidence="11">Olfactory receptor</fullName>
    </recommendedName>
</protein>
<keyword evidence="2 11" id="KW-0716">Sensory transduction</keyword>
<comment type="subcellular location">
    <subcellularLocation>
        <location evidence="11">Cell membrane</location>
        <topology evidence="11">Multi-pass membrane protein</topology>
    </subcellularLocation>
    <subcellularLocation>
        <location evidence="1">Membrane</location>
        <topology evidence="1">Multi-pass membrane protein</topology>
    </subcellularLocation>
</comment>
<evidence type="ECO:0000256" key="2">
    <source>
        <dbReference type="ARBA" id="ARBA00022606"/>
    </source>
</evidence>
<evidence type="ECO:0000256" key="9">
    <source>
        <dbReference type="ARBA" id="ARBA00023224"/>
    </source>
</evidence>
<keyword evidence="4 11" id="KW-0552">Olfaction</keyword>
<reference evidence="13" key="3">
    <citation type="submission" date="2016-05" db="EMBL/GenBank/DDBJ databases">
        <title>WGS assembly of Xenopus tropicalis.</title>
        <authorList>
            <person name="Sessions A."/>
            <person name="Jenkins J."/>
            <person name="Mitros T."/>
            <person name="Lyons J.T."/>
            <person name="Dichmann D.S."/>
            <person name="Robert J."/>
            <person name="Harland R.M."/>
            <person name="Rokhsar D.S."/>
        </authorList>
    </citation>
    <scope>NUCLEOTIDE SEQUENCE</scope>
    <source>
        <strain evidence="13">Nigerian</strain>
    </source>
</reference>
<feature type="domain" description="G-protein coupled receptors family 1 profile" evidence="12">
    <location>
        <begin position="38"/>
        <end position="289"/>
    </location>
</feature>
<dbReference type="GO" id="GO:0004984">
    <property type="term" value="F:olfactory receptor activity"/>
    <property type="evidence" value="ECO:0007669"/>
    <property type="project" value="InterPro"/>
</dbReference>